<gene>
    <name evidence="1" type="ORF">B0H16DRAFT_1514670</name>
</gene>
<name>A0AAD7NRK1_9AGAR</name>
<protein>
    <submittedName>
        <fullName evidence="1">Uncharacterized protein</fullName>
    </submittedName>
</protein>
<comment type="caution">
    <text evidence="1">The sequence shown here is derived from an EMBL/GenBank/DDBJ whole genome shotgun (WGS) entry which is preliminary data.</text>
</comment>
<reference evidence="1" key="1">
    <citation type="submission" date="2023-03" db="EMBL/GenBank/DDBJ databases">
        <title>Massive genome expansion in bonnet fungi (Mycena s.s.) driven by repeated elements and novel gene families across ecological guilds.</title>
        <authorList>
            <consortium name="Lawrence Berkeley National Laboratory"/>
            <person name="Harder C.B."/>
            <person name="Miyauchi S."/>
            <person name="Viragh M."/>
            <person name="Kuo A."/>
            <person name="Thoen E."/>
            <person name="Andreopoulos B."/>
            <person name="Lu D."/>
            <person name="Skrede I."/>
            <person name="Drula E."/>
            <person name="Henrissat B."/>
            <person name="Morin E."/>
            <person name="Kohler A."/>
            <person name="Barry K."/>
            <person name="LaButti K."/>
            <person name="Morin E."/>
            <person name="Salamov A."/>
            <person name="Lipzen A."/>
            <person name="Mereny Z."/>
            <person name="Hegedus B."/>
            <person name="Baldrian P."/>
            <person name="Stursova M."/>
            <person name="Weitz H."/>
            <person name="Taylor A."/>
            <person name="Grigoriev I.V."/>
            <person name="Nagy L.G."/>
            <person name="Martin F."/>
            <person name="Kauserud H."/>
        </authorList>
    </citation>
    <scope>NUCLEOTIDE SEQUENCE</scope>
    <source>
        <strain evidence="1">CBHHK182m</strain>
    </source>
</reference>
<dbReference type="Proteomes" id="UP001215598">
    <property type="component" value="Unassembled WGS sequence"/>
</dbReference>
<proteinExistence type="predicted"/>
<organism evidence="1 2">
    <name type="scientific">Mycena metata</name>
    <dbReference type="NCBI Taxonomy" id="1033252"/>
    <lineage>
        <taxon>Eukaryota</taxon>
        <taxon>Fungi</taxon>
        <taxon>Dikarya</taxon>
        <taxon>Basidiomycota</taxon>
        <taxon>Agaricomycotina</taxon>
        <taxon>Agaricomycetes</taxon>
        <taxon>Agaricomycetidae</taxon>
        <taxon>Agaricales</taxon>
        <taxon>Marasmiineae</taxon>
        <taxon>Mycenaceae</taxon>
        <taxon>Mycena</taxon>
    </lineage>
</organism>
<keyword evidence="2" id="KW-1185">Reference proteome</keyword>
<dbReference type="EMBL" id="JARKIB010000015">
    <property type="protein sequence ID" value="KAJ7771769.1"/>
    <property type="molecule type" value="Genomic_DNA"/>
</dbReference>
<dbReference type="AlphaFoldDB" id="A0AAD7NRK1"/>
<sequence>MRPSPVSLARKVKPIPPSMQVFSQTPPADRILSLPRFVARAKVEERTSILPAPAPRNHEIKPPTLIETLAARKLAAGAQWPPNIRIEPVISRATWAPVRKGIRSKLKKALREE</sequence>
<evidence type="ECO:0000313" key="1">
    <source>
        <dbReference type="EMBL" id="KAJ7771769.1"/>
    </source>
</evidence>
<evidence type="ECO:0000313" key="2">
    <source>
        <dbReference type="Proteomes" id="UP001215598"/>
    </source>
</evidence>
<accession>A0AAD7NRK1</accession>